<name>A0A4Q1K4C1_9FLAO</name>
<proteinExistence type="predicted"/>
<gene>
    <name evidence="2" type="ORF">EQG63_10220</name>
</gene>
<evidence type="ECO:0000256" key="1">
    <source>
        <dbReference type="PROSITE-ProRule" id="PRU00339"/>
    </source>
</evidence>
<sequence length="228" mass="26461">MKPIVFLFLFTSLNLWSQSNFEKGMQFFEQKKYVQAKPFFEEVIRQNPKNYEAIDKLGEVSVYTKNWDEAVRCGYKLKTVFPNNADYWYKYGGALGLKAKNSNKFKALGMIDDVKEAFETSANLDPKHIGVRWAMVMFYIELPGIIGGSEAKSQKYANELMRISKVDGFLAKGYIDVYFERYAAAEMNYKKAHEIGHSKTTFEKLYDLYLNKIKDEKKAAKLKADFDK</sequence>
<dbReference type="EMBL" id="SBKO01000004">
    <property type="protein sequence ID" value="RXR17903.1"/>
    <property type="molecule type" value="Genomic_DNA"/>
</dbReference>
<keyword evidence="3" id="KW-1185">Reference proteome</keyword>
<dbReference type="PROSITE" id="PS50005">
    <property type="entry name" value="TPR"/>
    <property type="match status" value="1"/>
</dbReference>
<dbReference type="SMART" id="SM00028">
    <property type="entry name" value="TPR"/>
    <property type="match status" value="2"/>
</dbReference>
<reference evidence="3" key="1">
    <citation type="submission" date="2019-01" db="EMBL/GenBank/DDBJ databases">
        <title>Cytophagaceae bacterium strain CAR-16.</title>
        <authorList>
            <person name="Chen W.-M."/>
        </authorList>
    </citation>
    <scope>NUCLEOTIDE SEQUENCE [LARGE SCALE GENOMIC DNA]</scope>
    <source>
        <strain evidence="3">LLJ-11</strain>
    </source>
</reference>
<dbReference type="AlphaFoldDB" id="A0A4Q1K4C1"/>
<evidence type="ECO:0000313" key="2">
    <source>
        <dbReference type="EMBL" id="RXR17903.1"/>
    </source>
</evidence>
<accession>A0A4Q1K4C1</accession>
<dbReference type="InterPro" id="IPR019734">
    <property type="entry name" value="TPR_rpt"/>
</dbReference>
<dbReference type="SUPFAM" id="SSF48452">
    <property type="entry name" value="TPR-like"/>
    <property type="match status" value="1"/>
</dbReference>
<comment type="caution">
    <text evidence="2">The sequence shown here is derived from an EMBL/GenBank/DDBJ whole genome shotgun (WGS) entry which is preliminary data.</text>
</comment>
<dbReference type="InterPro" id="IPR011990">
    <property type="entry name" value="TPR-like_helical_dom_sf"/>
</dbReference>
<dbReference type="Gene3D" id="1.25.40.10">
    <property type="entry name" value="Tetratricopeptide repeat domain"/>
    <property type="match status" value="1"/>
</dbReference>
<feature type="repeat" description="TPR" evidence="1">
    <location>
        <begin position="17"/>
        <end position="50"/>
    </location>
</feature>
<dbReference type="Proteomes" id="UP000290283">
    <property type="component" value="Unassembled WGS sequence"/>
</dbReference>
<dbReference type="OrthoDB" id="1416278at2"/>
<keyword evidence="1" id="KW-0802">TPR repeat</keyword>
<protein>
    <submittedName>
        <fullName evidence="2">Tetratricopeptide repeat protein</fullName>
    </submittedName>
</protein>
<evidence type="ECO:0000313" key="3">
    <source>
        <dbReference type="Proteomes" id="UP000290283"/>
    </source>
</evidence>
<organism evidence="2 3">
    <name type="scientific">Flavobacterium amnicola</name>
    <dbReference type="NCBI Taxonomy" id="2506422"/>
    <lineage>
        <taxon>Bacteria</taxon>
        <taxon>Pseudomonadati</taxon>
        <taxon>Bacteroidota</taxon>
        <taxon>Flavobacteriia</taxon>
        <taxon>Flavobacteriales</taxon>
        <taxon>Flavobacteriaceae</taxon>
        <taxon>Flavobacterium</taxon>
    </lineage>
</organism>